<name>A0A5J4PC89_9ZZZZ</name>
<organism evidence="1">
    <name type="scientific">termite gut metagenome</name>
    <dbReference type="NCBI Taxonomy" id="433724"/>
    <lineage>
        <taxon>unclassified sequences</taxon>
        <taxon>metagenomes</taxon>
        <taxon>organismal metagenomes</taxon>
    </lineage>
</organism>
<sequence length="78" mass="8564">MKTVTFANGTDAEHWKDTNCHGCSIYECESVTEKEAACIAAFYVDLGFVTGEIPVSKVIDTIGIDKDSLRNTCKSKKQ</sequence>
<dbReference type="AlphaFoldDB" id="A0A5J4PC89"/>
<dbReference type="EMBL" id="SNRY01009427">
    <property type="protein sequence ID" value="KAA6307077.1"/>
    <property type="molecule type" value="Genomic_DNA"/>
</dbReference>
<evidence type="ECO:0000313" key="1">
    <source>
        <dbReference type="EMBL" id="KAA6307077.1"/>
    </source>
</evidence>
<reference evidence="1" key="1">
    <citation type="submission" date="2019-03" db="EMBL/GenBank/DDBJ databases">
        <title>Single cell metagenomics reveals metabolic interactions within the superorganism composed of flagellate Streblomastix strix and complex community of Bacteroidetes bacteria on its surface.</title>
        <authorList>
            <person name="Treitli S.C."/>
            <person name="Kolisko M."/>
            <person name="Husnik F."/>
            <person name="Keeling P."/>
            <person name="Hampl V."/>
        </authorList>
    </citation>
    <scope>NUCLEOTIDE SEQUENCE</scope>
    <source>
        <strain evidence="1">STM</strain>
    </source>
</reference>
<gene>
    <name evidence="1" type="ORF">EZS27_041255</name>
</gene>
<protein>
    <submittedName>
        <fullName evidence="1">Uncharacterized protein</fullName>
    </submittedName>
</protein>
<proteinExistence type="predicted"/>
<accession>A0A5J4PC89</accession>
<comment type="caution">
    <text evidence="1">The sequence shown here is derived from an EMBL/GenBank/DDBJ whole genome shotgun (WGS) entry which is preliminary data.</text>
</comment>